<dbReference type="InterPro" id="IPR024751">
    <property type="entry name" value="VESA1"/>
</dbReference>
<dbReference type="AlphaFoldDB" id="A0AAV4LT19"/>
<feature type="transmembrane region" description="Helical" evidence="1">
    <location>
        <begin position="314"/>
        <end position="340"/>
    </location>
</feature>
<name>A0AAV4LT19_BABCB</name>
<evidence type="ECO:0000256" key="1">
    <source>
        <dbReference type="SAM" id="Phobius"/>
    </source>
</evidence>
<proteinExistence type="predicted"/>
<comment type="caution">
    <text evidence="2">The sequence shown here is derived from an EMBL/GenBank/DDBJ whole genome shotgun (WGS) entry which is preliminary data.</text>
</comment>
<dbReference type="RefSeq" id="XP_067715064.1">
    <property type="nucleotide sequence ID" value="XM_067858963.1"/>
</dbReference>
<protein>
    <submittedName>
        <fullName evidence="2">Variant erythrocyte surface antigen-1 family protein</fullName>
    </submittedName>
</protein>
<keyword evidence="3" id="KW-1185">Reference proteome</keyword>
<keyword evidence="1" id="KW-1133">Transmembrane helix</keyword>
<dbReference type="Pfam" id="PF12785">
    <property type="entry name" value="VESA1_N"/>
    <property type="match status" value="1"/>
</dbReference>
<dbReference type="GeneID" id="94194476"/>
<feature type="transmembrane region" description="Helical" evidence="1">
    <location>
        <begin position="171"/>
        <end position="190"/>
    </location>
</feature>
<dbReference type="Proteomes" id="UP001497744">
    <property type="component" value="Unassembled WGS sequence"/>
</dbReference>
<sequence length="341" mass="36877">MAADGKSLTEPPKNLKEAIDWVIQIKKDDVINDIAKALQELLKEDGSEVAMNVLKNYRHVSESVIKGLDAANENLENIKKFNFTYTALNKLSQGLKPFVTGSQANISANAVDNVGAWVSKVQENSLKNIIPTLATGLETFKKGILQNSNDSTYKSDAEWSSLTPNDKRDCAVILLGIMPVVYIGLTYFYWQCEGTGGWPDQSLSGSSGDHGNLKNFMAALGYQSNQLANKNGSTIVSSIMNSMFSNELRTAYGPSQTHYFNFLKALQDKAPQSLVSSVASSPLTSLYLISYYYITNFLYDVRSTSPATPSFAGYSGLAALGAGAYGFNLGGLGSFISALLA</sequence>
<gene>
    <name evidence="2" type="ORF">BcabD6B2_24300</name>
</gene>
<evidence type="ECO:0000313" key="2">
    <source>
        <dbReference type="EMBL" id="GIX62995.1"/>
    </source>
</evidence>
<dbReference type="EMBL" id="BPLF01000002">
    <property type="protein sequence ID" value="GIX62995.1"/>
    <property type="molecule type" value="Genomic_DNA"/>
</dbReference>
<keyword evidence="1" id="KW-0812">Transmembrane</keyword>
<accession>A0AAV4LT19</accession>
<reference evidence="2 3" key="1">
    <citation type="submission" date="2021-06" db="EMBL/GenBank/DDBJ databases">
        <title>Genome sequence of Babesia caballi.</title>
        <authorList>
            <person name="Yamagishi J."/>
            <person name="Kidaka T."/>
            <person name="Ochi A."/>
        </authorList>
    </citation>
    <scope>NUCLEOTIDE SEQUENCE [LARGE SCALE GENOMIC DNA]</scope>
    <source>
        <strain evidence="2">USDA-D6B2</strain>
    </source>
</reference>
<organism evidence="2 3">
    <name type="scientific">Babesia caballi</name>
    <dbReference type="NCBI Taxonomy" id="5871"/>
    <lineage>
        <taxon>Eukaryota</taxon>
        <taxon>Sar</taxon>
        <taxon>Alveolata</taxon>
        <taxon>Apicomplexa</taxon>
        <taxon>Aconoidasida</taxon>
        <taxon>Piroplasmida</taxon>
        <taxon>Babesiidae</taxon>
        <taxon>Babesia</taxon>
    </lineage>
</organism>
<evidence type="ECO:0000313" key="3">
    <source>
        <dbReference type="Proteomes" id="UP001497744"/>
    </source>
</evidence>
<keyword evidence="1" id="KW-0472">Membrane</keyword>
<feature type="transmembrane region" description="Helical" evidence="1">
    <location>
        <begin position="274"/>
        <end position="294"/>
    </location>
</feature>